<evidence type="ECO:0000313" key="1">
    <source>
        <dbReference type="EMBL" id="KAK9876204.1"/>
    </source>
</evidence>
<dbReference type="EMBL" id="JARQZJ010000035">
    <property type="protein sequence ID" value="KAK9876204.1"/>
    <property type="molecule type" value="Genomic_DNA"/>
</dbReference>
<keyword evidence="2" id="KW-1185">Reference proteome</keyword>
<proteinExistence type="predicted"/>
<evidence type="ECO:0000313" key="2">
    <source>
        <dbReference type="Proteomes" id="UP001431783"/>
    </source>
</evidence>
<organism evidence="1 2">
    <name type="scientific">Henosepilachna vigintioctopunctata</name>
    <dbReference type="NCBI Taxonomy" id="420089"/>
    <lineage>
        <taxon>Eukaryota</taxon>
        <taxon>Metazoa</taxon>
        <taxon>Ecdysozoa</taxon>
        <taxon>Arthropoda</taxon>
        <taxon>Hexapoda</taxon>
        <taxon>Insecta</taxon>
        <taxon>Pterygota</taxon>
        <taxon>Neoptera</taxon>
        <taxon>Endopterygota</taxon>
        <taxon>Coleoptera</taxon>
        <taxon>Polyphaga</taxon>
        <taxon>Cucujiformia</taxon>
        <taxon>Coccinelloidea</taxon>
        <taxon>Coccinellidae</taxon>
        <taxon>Epilachninae</taxon>
        <taxon>Epilachnini</taxon>
        <taxon>Henosepilachna</taxon>
    </lineage>
</organism>
<dbReference type="Proteomes" id="UP001431783">
    <property type="component" value="Unassembled WGS sequence"/>
</dbReference>
<comment type="caution">
    <text evidence="1">The sequence shown here is derived from an EMBL/GenBank/DDBJ whole genome shotgun (WGS) entry which is preliminary data.</text>
</comment>
<sequence>MILNDKFWETFIRNRDQANKCTASPQSDHKNRGVPLDVLVLLKRAFCVFFNKMDVFDFRRNDLVVLISTCVVVSTHDLSSSVEYLGIVLVITHGWHTQLSQRKNESAYSGSITRCRNHYFAFLCLVFGLQKCFQPFQL</sequence>
<dbReference type="AlphaFoldDB" id="A0AAW1U6C9"/>
<accession>A0AAW1U6C9</accession>
<name>A0AAW1U6C9_9CUCU</name>
<gene>
    <name evidence="1" type="ORF">WA026_011332</name>
</gene>
<reference evidence="1 2" key="1">
    <citation type="submission" date="2023-03" db="EMBL/GenBank/DDBJ databases">
        <title>Genome insight into feeding habits of ladybird beetles.</title>
        <authorList>
            <person name="Li H.-S."/>
            <person name="Huang Y.-H."/>
            <person name="Pang H."/>
        </authorList>
    </citation>
    <scope>NUCLEOTIDE SEQUENCE [LARGE SCALE GENOMIC DNA]</scope>
    <source>
        <strain evidence="1">SYSU_2023b</strain>
        <tissue evidence="1">Whole body</tissue>
    </source>
</reference>
<protein>
    <submittedName>
        <fullName evidence="1">Uncharacterized protein</fullName>
    </submittedName>
</protein>